<dbReference type="GO" id="GO:0016020">
    <property type="term" value="C:membrane"/>
    <property type="evidence" value="ECO:0007669"/>
    <property type="project" value="UniProtKB-SubCell"/>
</dbReference>
<proteinExistence type="inferred from homology"/>
<evidence type="ECO:0000256" key="3">
    <source>
        <dbReference type="ARBA" id="ARBA00022692"/>
    </source>
</evidence>
<name>A0A146M4I4_LYGHE</name>
<sequence>MYPSIADNASLCFNQVFLVRLLMPLCFNFLLISGLSDTSAGVDVQYGYVYRRNMDISVLFGSWFNRFLPILIPFLSAVVFFNLTSRMLSTVGIEIHDPNDVERVAVRQRIEDGRKLVEHELGYHLASVTLPGEEGDVQANHS</sequence>
<protein>
    <submittedName>
        <fullName evidence="7">LMBR1 domain-containing protein 2 A</fullName>
    </submittedName>
</protein>
<evidence type="ECO:0000256" key="5">
    <source>
        <dbReference type="ARBA" id="ARBA00023136"/>
    </source>
</evidence>
<dbReference type="AlphaFoldDB" id="A0A146M4I4"/>
<dbReference type="PANTHER" id="PTHR21355:SF0">
    <property type="entry name" value="G-PROTEIN COUPLED RECEPTOR-ASSOCIATED PROTEIN LMBRD2"/>
    <property type="match status" value="1"/>
</dbReference>
<dbReference type="InterPro" id="IPR051584">
    <property type="entry name" value="GPCR-associated_LMBR1"/>
</dbReference>
<keyword evidence="3 6" id="KW-0812">Transmembrane</keyword>
<keyword evidence="5 6" id="KW-0472">Membrane</keyword>
<dbReference type="PANTHER" id="PTHR21355">
    <property type="entry name" value="G-PROTEIN COUPLED RECEPTOR-ASSOCIATED PROTEIN LMBRD2"/>
    <property type="match status" value="1"/>
</dbReference>
<evidence type="ECO:0000256" key="6">
    <source>
        <dbReference type="SAM" id="Phobius"/>
    </source>
</evidence>
<feature type="transmembrane region" description="Helical" evidence="6">
    <location>
        <begin position="12"/>
        <end position="32"/>
    </location>
</feature>
<keyword evidence="4 6" id="KW-1133">Transmembrane helix</keyword>
<organism evidence="7">
    <name type="scientific">Lygus hesperus</name>
    <name type="common">Western plant bug</name>
    <dbReference type="NCBI Taxonomy" id="30085"/>
    <lineage>
        <taxon>Eukaryota</taxon>
        <taxon>Metazoa</taxon>
        <taxon>Ecdysozoa</taxon>
        <taxon>Arthropoda</taxon>
        <taxon>Hexapoda</taxon>
        <taxon>Insecta</taxon>
        <taxon>Pterygota</taxon>
        <taxon>Neoptera</taxon>
        <taxon>Paraneoptera</taxon>
        <taxon>Hemiptera</taxon>
        <taxon>Heteroptera</taxon>
        <taxon>Panheteroptera</taxon>
        <taxon>Cimicomorpha</taxon>
        <taxon>Miridae</taxon>
        <taxon>Mirini</taxon>
        <taxon>Lygus</taxon>
    </lineage>
</organism>
<evidence type="ECO:0000256" key="1">
    <source>
        <dbReference type="ARBA" id="ARBA00004141"/>
    </source>
</evidence>
<evidence type="ECO:0000313" key="7">
    <source>
        <dbReference type="EMBL" id="JAQ14688.1"/>
    </source>
</evidence>
<comment type="subcellular location">
    <subcellularLocation>
        <location evidence="1">Membrane</location>
        <topology evidence="1">Multi-pass membrane protein</topology>
    </subcellularLocation>
</comment>
<feature type="transmembrane region" description="Helical" evidence="6">
    <location>
        <begin position="63"/>
        <end position="83"/>
    </location>
</feature>
<accession>A0A146M4I4</accession>
<evidence type="ECO:0000256" key="4">
    <source>
        <dbReference type="ARBA" id="ARBA00022989"/>
    </source>
</evidence>
<gene>
    <name evidence="7" type="primary">DDB_G0284019_0</name>
    <name evidence="7" type="ORF">g.10823</name>
</gene>
<reference evidence="7" key="1">
    <citation type="journal article" date="2016" name="Gigascience">
        <title>De novo construction of an expanded transcriptome assembly for the western tarnished plant bug, Lygus hesperus.</title>
        <authorList>
            <person name="Tassone E.E."/>
            <person name="Geib S.M."/>
            <person name="Hall B."/>
            <person name="Fabrick J.A."/>
            <person name="Brent C.S."/>
            <person name="Hull J.J."/>
        </authorList>
    </citation>
    <scope>NUCLEOTIDE SEQUENCE</scope>
</reference>
<comment type="similarity">
    <text evidence="2">Belongs to the LIMR family.</text>
</comment>
<evidence type="ECO:0000256" key="2">
    <source>
        <dbReference type="ARBA" id="ARBA00010487"/>
    </source>
</evidence>
<dbReference type="EMBL" id="GDHC01003941">
    <property type="protein sequence ID" value="JAQ14688.1"/>
    <property type="molecule type" value="Transcribed_RNA"/>
</dbReference>